<feature type="transmembrane region" description="Helical" evidence="1">
    <location>
        <begin position="21"/>
        <end position="45"/>
    </location>
</feature>
<organism evidence="4 5">
    <name type="scientific">Eubacterium maltosivorans</name>
    <dbReference type="NCBI Taxonomy" id="2041044"/>
    <lineage>
        <taxon>Bacteria</taxon>
        <taxon>Bacillati</taxon>
        <taxon>Bacillota</taxon>
        <taxon>Clostridia</taxon>
        <taxon>Eubacteriales</taxon>
        <taxon>Eubacteriaceae</taxon>
        <taxon>Eubacterium</taxon>
    </lineage>
</organism>
<dbReference type="KEGG" id="emt:CPZ25_007335"/>
<evidence type="ECO:0000259" key="2">
    <source>
        <dbReference type="PROSITE" id="PS50883"/>
    </source>
</evidence>
<dbReference type="InterPro" id="IPR000160">
    <property type="entry name" value="GGDEF_dom"/>
</dbReference>
<evidence type="ECO:0000313" key="4">
    <source>
        <dbReference type="EMBL" id="QCT71145.1"/>
    </source>
</evidence>
<sequence length="789" mass="90357">MKRQILRKSSPKEEKDNLFYFTLLRILILVFVAMLIGSMILTYFFNLDIYRNNLRHQTETAEAMLADTIDNLGDETLYLSTSASISTLLEGGEGIADGGDREKEAIHVVEEAVKLMPNYVGMRILGKDNRIYLKNTALQVIDELDSSTMDNTPDYFQGVSYRVDFTTYKDEAVVEVCAPVWSADGEYLGCISLYYDNDFISLPDSENERSTILFDSDSWMPVATKGDLSLSDANEEVVNCSGLLEGIIETENTYDSFTYADSDGQKMIGFVARDDQYPMALMTSVSSRVIFQTILKYSAYQIVLTIILLGIFGFVLYYFYSRMKRPVREMKERCQRIFEGEEGLDFGHYNDEDLNALSDTLLSYCEKLEKAAFMDFHLNLANFPKGYQDILRFIRKKEPFTIYMLDVANFGKYNRIFSIETGNEILLSISSGLQKIFGDQIYHVYGDRFMGINAMQDGDDGIQLELQKLMDSEITVGAASFQLKYKVGICRYPEHGDNAEELVRRLWQALSFAKKFSEESVVVYNQTVLNDVERESKILELLNKQIELQNFDVWYQPVYDYRKKCYTTAEALMRLQDENGQYIPPYEAIRVAEKNNLVTEVGELVLRRACKTMKFLSSQGTSIENITVNLSVQQLVDQNYGKKTLNIIHESGITPDQICVEITEALLLQSFPAAIDVLNQMHAAGICIVMDNFGSGEGNISYFSQVPFAFVKLDHHLVQQVQQNQEQFEFVRKMVEMIKIKDVKVVAERVETEEDLNCMIRCGADYIQGYYYSRPLEENDFLELVKKKS</sequence>
<keyword evidence="1" id="KW-0812">Transmembrane</keyword>
<dbReference type="PROSITE" id="PS50883">
    <property type="entry name" value="EAL"/>
    <property type="match status" value="1"/>
</dbReference>
<dbReference type="Pfam" id="PF00563">
    <property type="entry name" value="EAL"/>
    <property type="match status" value="1"/>
</dbReference>
<dbReference type="InterPro" id="IPR050706">
    <property type="entry name" value="Cyclic-di-GMP_PDE-like"/>
</dbReference>
<evidence type="ECO:0008006" key="6">
    <source>
        <dbReference type="Google" id="ProtNLM"/>
    </source>
</evidence>
<dbReference type="PANTHER" id="PTHR33121">
    <property type="entry name" value="CYCLIC DI-GMP PHOSPHODIESTERASE PDEF"/>
    <property type="match status" value="1"/>
</dbReference>
<dbReference type="SUPFAM" id="SSF55073">
    <property type="entry name" value="Nucleotide cyclase"/>
    <property type="match status" value="1"/>
</dbReference>
<gene>
    <name evidence="4" type="ORF">CPZ25_007335</name>
</gene>
<dbReference type="Gene3D" id="3.20.20.450">
    <property type="entry name" value="EAL domain"/>
    <property type="match status" value="1"/>
</dbReference>
<dbReference type="InterPro" id="IPR043128">
    <property type="entry name" value="Rev_trsase/Diguanyl_cyclase"/>
</dbReference>
<feature type="transmembrane region" description="Helical" evidence="1">
    <location>
        <begin position="297"/>
        <end position="320"/>
    </location>
</feature>
<feature type="domain" description="GGDEF" evidence="3">
    <location>
        <begin position="398"/>
        <end position="526"/>
    </location>
</feature>
<evidence type="ECO:0000259" key="3">
    <source>
        <dbReference type="PROSITE" id="PS50887"/>
    </source>
</evidence>
<feature type="domain" description="EAL" evidence="2">
    <location>
        <begin position="535"/>
        <end position="789"/>
    </location>
</feature>
<name>A0A4P9C8Z2_EUBML</name>
<dbReference type="PANTHER" id="PTHR33121:SF70">
    <property type="entry name" value="SIGNALING PROTEIN YKOW"/>
    <property type="match status" value="1"/>
</dbReference>
<dbReference type="AlphaFoldDB" id="A0A4P9C8Z2"/>
<dbReference type="CDD" id="cd01948">
    <property type="entry name" value="EAL"/>
    <property type="match status" value="1"/>
</dbReference>
<proteinExistence type="predicted"/>
<dbReference type="SMART" id="SM00267">
    <property type="entry name" value="GGDEF"/>
    <property type="match status" value="1"/>
</dbReference>
<accession>A0A4P9C8Z2</accession>
<evidence type="ECO:0000313" key="5">
    <source>
        <dbReference type="Proteomes" id="UP000218387"/>
    </source>
</evidence>
<dbReference type="Pfam" id="PF00990">
    <property type="entry name" value="GGDEF"/>
    <property type="match status" value="1"/>
</dbReference>
<keyword evidence="1" id="KW-0472">Membrane</keyword>
<dbReference type="InterPro" id="IPR035919">
    <property type="entry name" value="EAL_sf"/>
</dbReference>
<protein>
    <recommendedName>
        <fullName evidence="6">GGDEF domain-containing protein</fullName>
    </recommendedName>
</protein>
<keyword evidence="1" id="KW-1133">Transmembrane helix</keyword>
<dbReference type="EMBL" id="CP029487">
    <property type="protein sequence ID" value="QCT71145.1"/>
    <property type="molecule type" value="Genomic_DNA"/>
</dbReference>
<evidence type="ECO:0000256" key="1">
    <source>
        <dbReference type="SAM" id="Phobius"/>
    </source>
</evidence>
<dbReference type="Gene3D" id="3.30.70.270">
    <property type="match status" value="1"/>
</dbReference>
<dbReference type="PROSITE" id="PS50887">
    <property type="entry name" value="GGDEF"/>
    <property type="match status" value="1"/>
</dbReference>
<dbReference type="InterPro" id="IPR001633">
    <property type="entry name" value="EAL_dom"/>
</dbReference>
<dbReference type="SUPFAM" id="SSF141868">
    <property type="entry name" value="EAL domain-like"/>
    <property type="match status" value="1"/>
</dbReference>
<dbReference type="GO" id="GO:0071111">
    <property type="term" value="F:cyclic-guanylate-specific phosphodiesterase activity"/>
    <property type="evidence" value="ECO:0007669"/>
    <property type="project" value="InterPro"/>
</dbReference>
<keyword evidence="5" id="KW-1185">Reference proteome</keyword>
<dbReference type="SMART" id="SM00052">
    <property type="entry name" value="EAL"/>
    <property type="match status" value="1"/>
</dbReference>
<dbReference type="Proteomes" id="UP000218387">
    <property type="component" value="Chromosome"/>
</dbReference>
<reference evidence="4 5" key="1">
    <citation type="submission" date="2018-05" db="EMBL/GenBank/DDBJ databases">
        <title>Genome comparison of Eubacterium sp.</title>
        <authorList>
            <person name="Feng Y."/>
            <person name="Sanchez-Andrea I."/>
            <person name="Stams A.J.M."/>
            <person name="De Vos W.M."/>
        </authorList>
    </citation>
    <scope>NUCLEOTIDE SEQUENCE [LARGE SCALE GENOMIC DNA]</scope>
    <source>
        <strain evidence="4 5">YI</strain>
    </source>
</reference>
<dbReference type="InterPro" id="IPR029787">
    <property type="entry name" value="Nucleotide_cyclase"/>
</dbReference>